<feature type="transmembrane region" description="Helical" evidence="6">
    <location>
        <begin position="72"/>
        <end position="95"/>
    </location>
</feature>
<gene>
    <name evidence="7" type="ordered locus">MPNE_0292</name>
</gene>
<dbReference type="PANTHER" id="PTHR43370:SF1">
    <property type="entry name" value="GUANOSINE ABC TRANSPORTER PERMEASE PROTEIN NUPQ"/>
    <property type="match status" value="1"/>
</dbReference>
<dbReference type="GO" id="GO:0005886">
    <property type="term" value="C:plasma membrane"/>
    <property type="evidence" value="ECO:0007669"/>
    <property type="project" value="UniProtKB-SubCell"/>
</dbReference>
<dbReference type="HOGENOM" id="CLU_040769_1_2_14"/>
<keyword evidence="4 6" id="KW-1133">Transmembrane helix</keyword>
<feature type="transmembrane region" description="Helical" evidence="6">
    <location>
        <begin position="102"/>
        <end position="123"/>
    </location>
</feature>
<feature type="transmembrane region" description="Helical" evidence="6">
    <location>
        <begin position="230"/>
        <end position="263"/>
    </location>
</feature>
<dbReference type="STRING" id="722438.F539_01430"/>
<organism evidence="7 8">
    <name type="scientific">Mycoplasmoides pneumoniae (strain ATCC 15531 / DSM 23978 / CIP 103766 / NBRC 14401 / NCTC 10119 / FH)</name>
    <name type="common">Mycoplasma pneumoniae</name>
    <dbReference type="NCBI Taxonomy" id="722438"/>
    <lineage>
        <taxon>Bacteria</taxon>
        <taxon>Bacillati</taxon>
        <taxon>Mycoplasmatota</taxon>
        <taxon>Mycoplasmoidales</taxon>
        <taxon>Mycoplasmoidaceae</taxon>
        <taxon>Mycoplasmoides</taxon>
    </lineage>
</organism>
<dbReference type="GO" id="GO:0022857">
    <property type="term" value="F:transmembrane transporter activity"/>
    <property type="evidence" value="ECO:0007669"/>
    <property type="project" value="InterPro"/>
</dbReference>
<evidence type="ECO:0000256" key="4">
    <source>
        <dbReference type="ARBA" id="ARBA00022989"/>
    </source>
</evidence>
<name>A0A0H3DK60_MYCPB</name>
<evidence type="ECO:0000256" key="2">
    <source>
        <dbReference type="ARBA" id="ARBA00022475"/>
    </source>
</evidence>
<dbReference type="Proteomes" id="UP000007756">
    <property type="component" value="Chromosome"/>
</dbReference>
<evidence type="ECO:0000256" key="5">
    <source>
        <dbReference type="ARBA" id="ARBA00023136"/>
    </source>
</evidence>
<proteinExistence type="predicted"/>
<evidence type="ECO:0000313" key="7">
    <source>
        <dbReference type="EMBL" id="ADK86768.1"/>
    </source>
</evidence>
<dbReference type="PaxDb" id="722438-MPNE_0292"/>
<feature type="transmembrane region" description="Helical" evidence="6">
    <location>
        <begin position="39"/>
        <end position="60"/>
    </location>
</feature>
<dbReference type="KEGG" id="mpj:MPNE_0292"/>
<keyword evidence="3 6" id="KW-0812">Transmembrane</keyword>
<dbReference type="CDD" id="cd06580">
    <property type="entry name" value="TM_PBP1_transp_TpRbsC_like"/>
    <property type="match status" value="1"/>
</dbReference>
<feature type="transmembrane region" description="Helical" evidence="6">
    <location>
        <begin position="198"/>
        <end position="218"/>
    </location>
</feature>
<keyword evidence="2" id="KW-1003">Cell membrane</keyword>
<dbReference type="eggNOG" id="COG1079">
    <property type="taxonomic scope" value="Bacteria"/>
</dbReference>
<keyword evidence="5 6" id="KW-0472">Membrane</keyword>
<feature type="transmembrane region" description="Helical" evidence="6">
    <location>
        <begin position="14"/>
        <end position="32"/>
    </location>
</feature>
<comment type="subcellular location">
    <subcellularLocation>
        <location evidence="1">Cell membrane</location>
        <topology evidence="1">Multi-pass membrane protein</topology>
    </subcellularLocation>
</comment>
<protein>
    <submittedName>
        <fullName evidence="7">Amino acid or sugar ABC transport system, permease protein</fullName>
    </submittedName>
</protein>
<evidence type="ECO:0000256" key="3">
    <source>
        <dbReference type="ARBA" id="ARBA00022692"/>
    </source>
</evidence>
<evidence type="ECO:0000256" key="6">
    <source>
        <dbReference type="SAM" id="Phobius"/>
    </source>
</evidence>
<feature type="transmembrane region" description="Helical" evidence="6">
    <location>
        <begin position="143"/>
        <end position="167"/>
    </location>
</feature>
<dbReference type="PATRIC" id="fig|722438.3.peg.285"/>
<dbReference type="InterPro" id="IPR001851">
    <property type="entry name" value="ABC_transp_permease"/>
</dbReference>
<reference evidence="7 8" key="1">
    <citation type="journal article" date="2010" name="Appl. Environ. Microbiol.">
        <title>Targeted chromosomal knockouts in Mycoplasma pneumoniae.</title>
        <authorList>
            <person name="Krishnakumar R."/>
            <person name="Assad-Garcia N."/>
            <person name="Benders G.A."/>
            <person name="Phan Q."/>
            <person name="Montague M.G."/>
            <person name="Glass J.I."/>
        </authorList>
    </citation>
    <scope>NUCLEOTIDE SEQUENCE [LARGE SCALE GENOMIC DNA]</scope>
    <source>
        <strain evidence="8">ATCC 15531 / DSM 22911 / NBRC 14401 / NCTC 10119 / FH</strain>
    </source>
</reference>
<dbReference type="RefSeq" id="WP_010874617.1">
    <property type="nucleotide sequence ID" value="NZ_CP010546.1"/>
</dbReference>
<dbReference type="EMBL" id="CP002077">
    <property type="protein sequence ID" value="ADK86768.1"/>
    <property type="molecule type" value="Genomic_DNA"/>
</dbReference>
<dbReference type="PANTHER" id="PTHR43370">
    <property type="entry name" value="SUGAR ABC TRANSPORTER INTEGRAL MEMBRANE PROTEIN-RELATED"/>
    <property type="match status" value="1"/>
</dbReference>
<feature type="transmembrane region" description="Helical" evidence="6">
    <location>
        <begin position="275"/>
        <end position="295"/>
    </location>
</feature>
<sequence length="311" mass="33493">MSQSLISFSNLDNWLFVAPALLLAVLSGYLSERVGIVNIAINGGMVFGGMFLSLMSYAFVPNANDSAPSWSLAISIPLSVIFASAVGFLFGIAAIKLKADHVIVGTGVNLLGTGINFFVAQNARSLLNDTDLRVRYSFVRTGNSVSIEGIAIFAFAIIFVLLVWYLMNFTKTGLRYRAVGENPNVIDTQGISVYKYQWFGVMASTMVAALAGCCFALSPQVPSFSSGDVSGFGFIAIAIMIISMWRIIPSIVISPLFALAYVLTTGVVGNANNTYLLRTIPFIISLLVMMVFGYLNVGPKNVGKHFDKGLR</sequence>
<accession>A0A0H3DK60</accession>
<dbReference type="GeneID" id="66609094"/>
<dbReference type="Pfam" id="PF02653">
    <property type="entry name" value="BPD_transp_2"/>
    <property type="match status" value="1"/>
</dbReference>
<dbReference type="AlphaFoldDB" id="A0A0H3DK60"/>
<evidence type="ECO:0000313" key="8">
    <source>
        <dbReference type="Proteomes" id="UP000007756"/>
    </source>
</evidence>
<evidence type="ECO:0000256" key="1">
    <source>
        <dbReference type="ARBA" id="ARBA00004651"/>
    </source>
</evidence>